<reference evidence="2" key="2">
    <citation type="submission" date="2020-05" db="EMBL/GenBank/DDBJ databases">
        <authorList>
            <person name="Kim H.-S."/>
            <person name="Proctor R.H."/>
            <person name="Brown D.W."/>
        </authorList>
    </citation>
    <scope>NUCLEOTIDE SEQUENCE</scope>
    <source>
        <strain evidence="2">NRRL 20472</strain>
    </source>
</reference>
<comment type="caution">
    <text evidence="2">The sequence shown here is derived from an EMBL/GenBank/DDBJ whole genome shotgun (WGS) entry which is preliminary data.</text>
</comment>
<dbReference type="EMBL" id="JABEXW010000202">
    <property type="protein sequence ID" value="KAF4968316.1"/>
    <property type="molecule type" value="Genomic_DNA"/>
</dbReference>
<keyword evidence="1" id="KW-0812">Transmembrane</keyword>
<dbReference type="Proteomes" id="UP000622797">
    <property type="component" value="Unassembled WGS sequence"/>
</dbReference>
<proteinExistence type="predicted"/>
<reference evidence="2" key="1">
    <citation type="journal article" date="2020" name="BMC Genomics">
        <title>Correction to: Identification and distribution of gene clusters required for synthesis of sphingolipid metabolism inhibitors in diverse species of the filamentous fungus Fusarium.</title>
        <authorList>
            <person name="Kim H.S."/>
            <person name="Lohmar J.M."/>
            <person name="Busman M."/>
            <person name="Brown D.W."/>
            <person name="Naumann T.A."/>
            <person name="Divon H.H."/>
            <person name="Lysoe E."/>
            <person name="Uhlig S."/>
            <person name="Proctor R.H."/>
        </authorList>
    </citation>
    <scope>NUCLEOTIDE SEQUENCE</scope>
    <source>
        <strain evidence="2">NRRL 20472</strain>
    </source>
</reference>
<evidence type="ECO:0000313" key="3">
    <source>
        <dbReference type="Proteomes" id="UP000622797"/>
    </source>
</evidence>
<organism evidence="2 3">
    <name type="scientific">Fusarium sarcochroum</name>
    <dbReference type="NCBI Taxonomy" id="1208366"/>
    <lineage>
        <taxon>Eukaryota</taxon>
        <taxon>Fungi</taxon>
        <taxon>Dikarya</taxon>
        <taxon>Ascomycota</taxon>
        <taxon>Pezizomycotina</taxon>
        <taxon>Sordariomycetes</taxon>
        <taxon>Hypocreomycetidae</taxon>
        <taxon>Hypocreales</taxon>
        <taxon>Nectriaceae</taxon>
        <taxon>Fusarium</taxon>
        <taxon>Fusarium lateritium species complex</taxon>
    </lineage>
</organism>
<dbReference type="OrthoDB" id="2588098at2759"/>
<name>A0A8H4U1Y2_9HYPO</name>
<gene>
    <name evidence="2" type="ORF">FSARC_4261</name>
</gene>
<keyword evidence="1" id="KW-1133">Transmembrane helix</keyword>
<keyword evidence="3" id="KW-1185">Reference proteome</keyword>
<evidence type="ECO:0000256" key="1">
    <source>
        <dbReference type="SAM" id="Phobius"/>
    </source>
</evidence>
<accession>A0A8H4U1Y2</accession>
<sequence length="384" mass="43831">MTDSKSPNYVGIFFNILSWLLFAIFGVEPLDRYLGMAEPEKLWKVINLDKRENLYQGDVSRFGELYASGCQLVELLKNPTWLDFKIPSKFIKASKQKSRDSPLISLPQEIIDLVTKNLSDNGDHDAVMCLGLTCTYFFRLLANNIQKAIQEDIGQWRNDRLMFIGPDAPGLPKNLGTADEEAEWSQFEECSLYNMETRIAHTSLPEGGPPQLLEKHRSPQLFQVYGRLITRAQAIMQRRNERDSLYRFDRLLEYLMHIPKSARLEGSRAVLRNLVTKEYVRGQDLAMVQFPRNLGEALLCFCMWSGDTASNPNVPEGGRWVGHRFDIAMAATVEGKEWTNVTVEALNRLCISENERIYWFVAPGDRIFASEMAALAVRMGTFGQ</sequence>
<keyword evidence="1" id="KW-0472">Membrane</keyword>
<feature type="transmembrane region" description="Helical" evidence="1">
    <location>
        <begin position="6"/>
        <end position="27"/>
    </location>
</feature>
<protein>
    <submittedName>
        <fullName evidence="2">Uncharacterized protein</fullName>
    </submittedName>
</protein>
<evidence type="ECO:0000313" key="2">
    <source>
        <dbReference type="EMBL" id="KAF4968316.1"/>
    </source>
</evidence>
<dbReference type="AlphaFoldDB" id="A0A8H4U1Y2"/>